<gene>
    <name evidence="2" type="ORF">SMN809_LOCUS49797</name>
</gene>
<dbReference type="AlphaFoldDB" id="A0A8S3BWG6"/>
<evidence type="ECO:0000313" key="3">
    <source>
        <dbReference type="Proteomes" id="UP000676336"/>
    </source>
</evidence>
<feature type="region of interest" description="Disordered" evidence="1">
    <location>
        <begin position="1"/>
        <end position="81"/>
    </location>
</feature>
<sequence>SFRKTKKKPGSNPAGGKGGIAPASGSEKGTSAATGITAAAAAAGGKTSARPTLISARGPPVSDRSNPKTEVATNEENEKYD</sequence>
<protein>
    <submittedName>
        <fullName evidence="2">Uncharacterized protein</fullName>
    </submittedName>
</protein>
<reference evidence="2" key="1">
    <citation type="submission" date="2021-02" db="EMBL/GenBank/DDBJ databases">
        <authorList>
            <person name="Nowell W R."/>
        </authorList>
    </citation>
    <scope>NUCLEOTIDE SEQUENCE</scope>
</reference>
<evidence type="ECO:0000256" key="1">
    <source>
        <dbReference type="SAM" id="MobiDB-lite"/>
    </source>
</evidence>
<accession>A0A8S3BWG6</accession>
<proteinExistence type="predicted"/>
<feature type="non-terminal residue" evidence="2">
    <location>
        <position position="81"/>
    </location>
</feature>
<dbReference type="EMBL" id="CAJOBI010163305">
    <property type="protein sequence ID" value="CAF4859824.1"/>
    <property type="molecule type" value="Genomic_DNA"/>
</dbReference>
<dbReference type="Proteomes" id="UP000676336">
    <property type="component" value="Unassembled WGS sequence"/>
</dbReference>
<feature type="non-terminal residue" evidence="2">
    <location>
        <position position="1"/>
    </location>
</feature>
<feature type="compositionally biased region" description="Low complexity" evidence="1">
    <location>
        <begin position="28"/>
        <end position="49"/>
    </location>
</feature>
<evidence type="ECO:0000313" key="2">
    <source>
        <dbReference type="EMBL" id="CAF4859824.1"/>
    </source>
</evidence>
<comment type="caution">
    <text evidence="2">The sequence shown here is derived from an EMBL/GenBank/DDBJ whole genome shotgun (WGS) entry which is preliminary data.</text>
</comment>
<name>A0A8S3BWG6_9BILA</name>
<organism evidence="2 3">
    <name type="scientific">Rotaria magnacalcarata</name>
    <dbReference type="NCBI Taxonomy" id="392030"/>
    <lineage>
        <taxon>Eukaryota</taxon>
        <taxon>Metazoa</taxon>
        <taxon>Spiralia</taxon>
        <taxon>Gnathifera</taxon>
        <taxon>Rotifera</taxon>
        <taxon>Eurotatoria</taxon>
        <taxon>Bdelloidea</taxon>
        <taxon>Philodinida</taxon>
        <taxon>Philodinidae</taxon>
        <taxon>Rotaria</taxon>
    </lineage>
</organism>